<name>A0AAD7EF02_9AGAR</name>
<evidence type="ECO:0000256" key="1">
    <source>
        <dbReference type="SAM" id="Coils"/>
    </source>
</evidence>
<keyword evidence="4" id="KW-1185">Reference proteome</keyword>
<organism evidence="3 4">
    <name type="scientific">Mycena albidolilacea</name>
    <dbReference type="NCBI Taxonomy" id="1033008"/>
    <lineage>
        <taxon>Eukaryota</taxon>
        <taxon>Fungi</taxon>
        <taxon>Dikarya</taxon>
        <taxon>Basidiomycota</taxon>
        <taxon>Agaricomycotina</taxon>
        <taxon>Agaricomycetes</taxon>
        <taxon>Agaricomycetidae</taxon>
        <taxon>Agaricales</taxon>
        <taxon>Marasmiineae</taxon>
        <taxon>Mycenaceae</taxon>
        <taxon>Mycena</taxon>
    </lineage>
</organism>
<feature type="coiled-coil region" evidence="1">
    <location>
        <begin position="682"/>
        <end position="709"/>
    </location>
</feature>
<reference evidence="3" key="1">
    <citation type="submission" date="2023-03" db="EMBL/GenBank/DDBJ databases">
        <title>Massive genome expansion in bonnet fungi (Mycena s.s.) driven by repeated elements and novel gene families across ecological guilds.</title>
        <authorList>
            <consortium name="Lawrence Berkeley National Laboratory"/>
            <person name="Harder C.B."/>
            <person name="Miyauchi S."/>
            <person name="Viragh M."/>
            <person name="Kuo A."/>
            <person name="Thoen E."/>
            <person name="Andreopoulos B."/>
            <person name="Lu D."/>
            <person name="Skrede I."/>
            <person name="Drula E."/>
            <person name="Henrissat B."/>
            <person name="Morin E."/>
            <person name="Kohler A."/>
            <person name="Barry K."/>
            <person name="LaButti K."/>
            <person name="Morin E."/>
            <person name="Salamov A."/>
            <person name="Lipzen A."/>
            <person name="Mereny Z."/>
            <person name="Hegedus B."/>
            <person name="Baldrian P."/>
            <person name="Stursova M."/>
            <person name="Weitz H."/>
            <person name="Taylor A."/>
            <person name="Grigoriev I.V."/>
            <person name="Nagy L.G."/>
            <person name="Martin F."/>
            <person name="Kauserud H."/>
        </authorList>
    </citation>
    <scope>NUCLEOTIDE SEQUENCE</scope>
    <source>
        <strain evidence="3">CBHHK002</strain>
    </source>
</reference>
<evidence type="ECO:0000313" key="3">
    <source>
        <dbReference type="EMBL" id="KAJ7315115.1"/>
    </source>
</evidence>
<sequence>MARGKHSSSKRPKDPKPLCEYCKKHRDARGFDKHQRYCKRIYNYRRRRRSRNVGRRNGRDESECPQSPENYTFSPPPMDIDGDPNPVQPNSDSFIGPLLPGHYLKIVPHPHTPDPTPLIVPIDAPNPSDRVAKPAMVLREDEFGRAPWFPFRSRADFDVTEIAVTGQLPKHLTDRLLSGASRTWISKGRSDVTLQNHKEMETVLSSARKNELIQFKSGRIAASYKGEKYDISFEYRDPWDWITRLLEDDTLGPHMLFNSVRKYYCEGTEKETWCERSELPDADPFPHCLLPLHFWMDDGQMTKRVSMRPMVMRPIFLPGNIRNASGNGGGVLIGYMTNIPDPSDPSDRKTAETLSFAKFKMEVYQRVLSVIFASLKTRSWNGEPIECWDKCVRVFHPGILIESVGGKEAAYFCACRAALANYPCPKCLDHKDELHRLTTVFKIRTPDTMKAAVKKAFNMPTKAKKEDILKTNDLHGITHFLWRYRFSDPYAAYSYDTLHSDDLGKWGHHLWKLLSDVLEEIGGKGTFARNMRKFSRWPGLKHFNEVTTIHFTDGQSFYDILKSILPCIVQILPHDDVLVHCIRAYQKYRLMSGMHCMPMHRLERFKGIIEDYEHHCSRVSVTYGKDFNFFKQHATSHIIQDILNKGTTDHGSTRPGEGFHQEAAEAYNRTNFKDVAPQMDRIDETQEAIARIRMAIDNYDKQRAEDEQEEDIEFDETPNASQFGSASWRFGAPERLFNSRSLEEFLKSVGFAVPNFDLMLRDFIAEHFPGDCVAYEDRIQIRPFKCAHITYQSLEDWRGLRDIVRCNPSFHGYSRHDSVLVNCDSPGLSFARLCALLRCTLENKRQIDVALVHEFKLSKWKPRTRWAGYQVHEEMKDYSLLLMDYVVRGALLTPVAEKGRGNLHFLVDTIDSDMFLRADKY</sequence>
<dbReference type="EMBL" id="JARIHO010000063">
    <property type="protein sequence ID" value="KAJ7315115.1"/>
    <property type="molecule type" value="Genomic_DNA"/>
</dbReference>
<dbReference type="AlphaFoldDB" id="A0AAD7EF02"/>
<evidence type="ECO:0008006" key="5">
    <source>
        <dbReference type="Google" id="ProtNLM"/>
    </source>
</evidence>
<keyword evidence="1" id="KW-0175">Coiled coil</keyword>
<dbReference type="Pfam" id="PF18759">
    <property type="entry name" value="Plavaka"/>
    <property type="match status" value="1"/>
</dbReference>
<protein>
    <recommendedName>
        <fullName evidence="5">Transposase</fullName>
    </recommendedName>
</protein>
<gene>
    <name evidence="3" type="ORF">DFH08DRAFT_917727</name>
</gene>
<feature type="compositionally biased region" description="Basic residues" evidence="2">
    <location>
        <begin position="41"/>
        <end position="56"/>
    </location>
</feature>
<feature type="compositionally biased region" description="Polar residues" evidence="2">
    <location>
        <begin position="64"/>
        <end position="73"/>
    </location>
</feature>
<feature type="region of interest" description="Disordered" evidence="2">
    <location>
        <begin position="41"/>
        <end position="90"/>
    </location>
</feature>
<dbReference type="Proteomes" id="UP001218218">
    <property type="component" value="Unassembled WGS sequence"/>
</dbReference>
<evidence type="ECO:0000256" key="2">
    <source>
        <dbReference type="SAM" id="MobiDB-lite"/>
    </source>
</evidence>
<evidence type="ECO:0000313" key="4">
    <source>
        <dbReference type="Proteomes" id="UP001218218"/>
    </source>
</evidence>
<comment type="caution">
    <text evidence="3">The sequence shown here is derived from an EMBL/GenBank/DDBJ whole genome shotgun (WGS) entry which is preliminary data.</text>
</comment>
<accession>A0AAD7EF02</accession>
<proteinExistence type="predicted"/>
<dbReference type="InterPro" id="IPR041078">
    <property type="entry name" value="Plavaka"/>
</dbReference>